<name>X1QMT9_9ZZZZ</name>
<protein>
    <submittedName>
        <fullName evidence="1">Uncharacterized protein</fullName>
    </submittedName>
</protein>
<evidence type="ECO:0000313" key="1">
    <source>
        <dbReference type="EMBL" id="GAI69867.1"/>
    </source>
</evidence>
<reference evidence="1" key="1">
    <citation type="journal article" date="2014" name="Front. Microbiol.">
        <title>High frequency of phylogenetically diverse reductive dehalogenase-homologous genes in deep subseafloor sedimentary metagenomes.</title>
        <authorList>
            <person name="Kawai M."/>
            <person name="Futagami T."/>
            <person name="Toyoda A."/>
            <person name="Takaki Y."/>
            <person name="Nishi S."/>
            <person name="Hori S."/>
            <person name="Arai W."/>
            <person name="Tsubouchi T."/>
            <person name="Morono Y."/>
            <person name="Uchiyama I."/>
            <person name="Ito T."/>
            <person name="Fujiyama A."/>
            <person name="Inagaki F."/>
            <person name="Takami H."/>
        </authorList>
    </citation>
    <scope>NUCLEOTIDE SEQUENCE</scope>
    <source>
        <strain evidence="1">Expedition CK06-06</strain>
    </source>
</reference>
<organism evidence="1">
    <name type="scientific">marine sediment metagenome</name>
    <dbReference type="NCBI Taxonomy" id="412755"/>
    <lineage>
        <taxon>unclassified sequences</taxon>
        <taxon>metagenomes</taxon>
        <taxon>ecological metagenomes</taxon>
    </lineage>
</organism>
<dbReference type="EMBL" id="BARW01005080">
    <property type="protein sequence ID" value="GAI69867.1"/>
    <property type="molecule type" value="Genomic_DNA"/>
</dbReference>
<comment type="caution">
    <text evidence="1">The sequence shown here is derived from an EMBL/GenBank/DDBJ whole genome shotgun (WGS) entry which is preliminary data.</text>
</comment>
<dbReference type="AlphaFoldDB" id="X1QMT9"/>
<proteinExistence type="predicted"/>
<gene>
    <name evidence="1" type="ORF">S12H4_11355</name>
</gene>
<sequence length="111" mass="13328">MDEKFDPYPDDVMPKEDVKKFRNWEKQEIIVYKFIEINKDKTFTFEQLFKDIRDDYSKITNPDWISIGLNVISAFIKGFDKSNFQNLLNSMVRSEKIKADKVGDKIRYFID</sequence>
<accession>X1QMT9</accession>